<dbReference type="AlphaFoldDB" id="A0A164K8D4"/>
<evidence type="ECO:0000313" key="1">
    <source>
        <dbReference type="EMBL" id="KZS03044.1"/>
    </source>
</evidence>
<reference evidence="1 2" key="1">
    <citation type="submission" date="2016-03" db="EMBL/GenBank/DDBJ databases">
        <title>EvidentialGene: Evidence-directed Construction of Genes on Genomes.</title>
        <authorList>
            <person name="Gilbert D.G."/>
            <person name="Choi J.-H."/>
            <person name="Mockaitis K."/>
            <person name="Colbourne J."/>
            <person name="Pfrender M."/>
        </authorList>
    </citation>
    <scope>NUCLEOTIDE SEQUENCE [LARGE SCALE GENOMIC DNA]</scope>
    <source>
        <strain evidence="1 2">Xinb3</strain>
        <tissue evidence="1">Complete organism</tissue>
    </source>
</reference>
<name>A0A164K8D4_9CRUS</name>
<protein>
    <submittedName>
        <fullName evidence="1">Uncharacterized protein</fullName>
    </submittedName>
</protein>
<evidence type="ECO:0000313" key="2">
    <source>
        <dbReference type="Proteomes" id="UP000076858"/>
    </source>
</evidence>
<accession>A0A164K8D4</accession>
<proteinExistence type="predicted"/>
<sequence>MQHENHNFPKSTRNFLFCSIPRYNLTNYEKCYRKSIEKPNNVPAKQNTSQ</sequence>
<gene>
    <name evidence="1" type="ORF">APZ42_034323</name>
</gene>
<organism evidence="1 2">
    <name type="scientific">Daphnia magna</name>
    <dbReference type="NCBI Taxonomy" id="35525"/>
    <lineage>
        <taxon>Eukaryota</taxon>
        <taxon>Metazoa</taxon>
        <taxon>Ecdysozoa</taxon>
        <taxon>Arthropoda</taxon>
        <taxon>Crustacea</taxon>
        <taxon>Branchiopoda</taxon>
        <taxon>Diplostraca</taxon>
        <taxon>Cladocera</taxon>
        <taxon>Anomopoda</taxon>
        <taxon>Daphniidae</taxon>
        <taxon>Daphnia</taxon>
    </lineage>
</organism>
<keyword evidence="2" id="KW-1185">Reference proteome</keyword>
<comment type="caution">
    <text evidence="1">The sequence shown here is derived from an EMBL/GenBank/DDBJ whole genome shotgun (WGS) entry which is preliminary data.</text>
</comment>
<dbReference type="Proteomes" id="UP000076858">
    <property type="component" value="Unassembled WGS sequence"/>
</dbReference>
<dbReference type="EMBL" id="LRGB01003372">
    <property type="protein sequence ID" value="KZS03044.1"/>
    <property type="molecule type" value="Genomic_DNA"/>
</dbReference>